<gene>
    <name evidence="3" type="ORF">IRY30_02705</name>
</gene>
<feature type="domain" description="DUF1707" evidence="2">
    <location>
        <begin position="12"/>
        <end position="64"/>
    </location>
</feature>
<proteinExistence type="predicted"/>
<reference evidence="3 4" key="1">
    <citation type="submission" date="2020-10" db="EMBL/GenBank/DDBJ databases">
        <title>Novel species in genus Corynebacterium.</title>
        <authorList>
            <person name="Zhang G."/>
        </authorList>
    </citation>
    <scope>NUCLEOTIDE SEQUENCE [LARGE SCALE GENOMIC DNA]</scope>
    <source>
        <strain evidence="3 4">DSM 45110</strain>
    </source>
</reference>
<dbReference type="InterPro" id="IPR012551">
    <property type="entry name" value="DUF1707_SHOCT-like"/>
</dbReference>
<feature type="transmembrane region" description="Helical" evidence="1">
    <location>
        <begin position="93"/>
        <end position="114"/>
    </location>
</feature>
<organism evidence="3 4">
    <name type="scientific">Corynebacterium suicordis DSM 45110</name>
    <dbReference type="NCBI Taxonomy" id="1121369"/>
    <lineage>
        <taxon>Bacteria</taxon>
        <taxon>Bacillati</taxon>
        <taxon>Actinomycetota</taxon>
        <taxon>Actinomycetes</taxon>
        <taxon>Mycobacteriales</taxon>
        <taxon>Corynebacteriaceae</taxon>
        <taxon>Corynebacterium</taxon>
    </lineage>
</organism>
<evidence type="ECO:0000256" key="1">
    <source>
        <dbReference type="SAM" id="Phobius"/>
    </source>
</evidence>
<keyword evidence="4" id="KW-1185">Reference proteome</keyword>
<comment type="caution">
    <text evidence="3">The sequence shown here is derived from an EMBL/GenBank/DDBJ whole genome shotgun (WGS) entry which is preliminary data.</text>
</comment>
<keyword evidence="1" id="KW-0812">Transmembrane</keyword>
<keyword evidence="1" id="KW-1133">Transmembrane helix</keyword>
<evidence type="ECO:0000259" key="2">
    <source>
        <dbReference type="Pfam" id="PF08044"/>
    </source>
</evidence>
<evidence type="ECO:0000313" key="3">
    <source>
        <dbReference type="EMBL" id="MBF4552993.1"/>
    </source>
</evidence>
<name>A0ABR9ZHX2_9CORY</name>
<dbReference type="EMBL" id="JADKMY010000001">
    <property type="protein sequence ID" value="MBF4552993.1"/>
    <property type="molecule type" value="Genomic_DNA"/>
</dbReference>
<dbReference type="Proteomes" id="UP000635902">
    <property type="component" value="Unassembled WGS sequence"/>
</dbReference>
<accession>A0ABR9ZHX2</accession>
<protein>
    <submittedName>
        <fullName evidence="3">DUF1707 domain-containing protein</fullName>
    </submittedName>
</protein>
<evidence type="ECO:0000313" key="4">
    <source>
        <dbReference type="Proteomes" id="UP000635902"/>
    </source>
</evidence>
<dbReference type="Pfam" id="PF08044">
    <property type="entry name" value="DUF1707"/>
    <property type="match status" value="1"/>
</dbReference>
<keyword evidence="1" id="KW-0472">Membrane</keyword>
<dbReference type="RefSeq" id="WP_194555852.1">
    <property type="nucleotide sequence ID" value="NZ_JADKMY010000001.1"/>
</dbReference>
<sequence>MNHPGHPNSPHLRVSDPERQDAITVLGSHFAEGRLTLDEFELRSSQAANAVHRGDLDAIFRDLPALSPGSHLMPMYSAAEIERVRRNGAKPKPAILGLTAIGAVGASIILSPIWASSAVLLLLIPAVALLLYVAKVGPDSWHAPSQKRLERNRLRAIRMERQMEIEQRKAQRRAQRDELTHNAMQFANKSIGKRINRHN</sequence>
<feature type="transmembrane region" description="Helical" evidence="1">
    <location>
        <begin position="120"/>
        <end position="138"/>
    </location>
</feature>